<dbReference type="Pfam" id="PF13248">
    <property type="entry name" value="Zn_ribbon_3"/>
    <property type="match status" value="1"/>
</dbReference>
<keyword evidence="1" id="KW-0472">Membrane</keyword>
<feature type="transmembrane region" description="Helical" evidence="1">
    <location>
        <begin position="78"/>
        <end position="100"/>
    </location>
</feature>
<evidence type="ECO:0000259" key="2">
    <source>
        <dbReference type="Pfam" id="PF13248"/>
    </source>
</evidence>
<sequence length="103" mass="10871">MALIDCPECGHQVSDKASTCPSCGVGISEAKEAQSAGEPITTVQQTSKKFKQQALLAAVVIAAGIMIVFSNGGSTSDAIGWTITLIGFGWLIVARINVWWHHD</sequence>
<protein>
    <submittedName>
        <fullName evidence="3">Zinc ribbon domain-containing protein</fullName>
    </submittedName>
</protein>
<feature type="domain" description="Putative zinc-ribbon" evidence="2">
    <location>
        <begin position="4"/>
        <end position="26"/>
    </location>
</feature>
<evidence type="ECO:0000256" key="1">
    <source>
        <dbReference type="SAM" id="Phobius"/>
    </source>
</evidence>
<feature type="transmembrane region" description="Helical" evidence="1">
    <location>
        <begin position="54"/>
        <end position="72"/>
    </location>
</feature>
<accession>A0A3E1K997</accession>
<evidence type="ECO:0000313" key="3">
    <source>
        <dbReference type="EMBL" id="RFF30584.1"/>
    </source>
</evidence>
<reference evidence="3 4" key="1">
    <citation type="submission" date="2018-08" db="EMBL/GenBank/DDBJ databases">
        <title>Wenzhouxiangella salilacus sp. nov., a novel bacterium isolated from a saline lake in Xinjiang Province, China.</title>
        <authorList>
            <person name="Han S."/>
        </authorList>
    </citation>
    <scope>NUCLEOTIDE SEQUENCE [LARGE SCALE GENOMIC DNA]</scope>
    <source>
        <strain evidence="3 4">XDB06</strain>
    </source>
</reference>
<dbReference type="InterPro" id="IPR059113">
    <property type="entry name" value="Znf_ribbon"/>
</dbReference>
<keyword evidence="1" id="KW-1133">Transmembrane helix</keyword>
<dbReference type="AlphaFoldDB" id="A0A3E1K997"/>
<dbReference type="EMBL" id="QUZK01000034">
    <property type="protein sequence ID" value="RFF30584.1"/>
    <property type="molecule type" value="Genomic_DNA"/>
</dbReference>
<gene>
    <name evidence="3" type="ORF">DZC52_07595</name>
</gene>
<organism evidence="3 4">
    <name type="scientific">Wenzhouxiangella sediminis</name>
    <dbReference type="NCBI Taxonomy" id="1792836"/>
    <lineage>
        <taxon>Bacteria</taxon>
        <taxon>Pseudomonadati</taxon>
        <taxon>Pseudomonadota</taxon>
        <taxon>Gammaproteobacteria</taxon>
        <taxon>Chromatiales</taxon>
        <taxon>Wenzhouxiangellaceae</taxon>
        <taxon>Wenzhouxiangella</taxon>
    </lineage>
</organism>
<keyword evidence="4" id="KW-1185">Reference proteome</keyword>
<comment type="caution">
    <text evidence="3">The sequence shown here is derived from an EMBL/GenBank/DDBJ whole genome shotgun (WGS) entry which is preliminary data.</text>
</comment>
<name>A0A3E1K997_9GAMM</name>
<dbReference type="RefSeq" id="WP_116650527.1">
    <property type="nucleotide sequence ID" value="NZ_QUZK01000034.1"/>
</dbReference>
<dbReference type="OrthoDB" id="8685152at2"/>
<proteinExistence type="predicted"/>
<keyword evidence="1" id="KW-0812">Transmembrane</keyword>
<dbReference type="Proteomes" id="UP000260351">
    <property type="component" value="Unassembled WGS sequence"/>
</dbReference>
<evidence type="ECO:0000313" key="4">
    <source>
        <dbReference type="Proteomes" id="UP000260351"/>
    </source>
</evidence>